<accession>A0A1R4EE64</accession>
<feature type="compositionally biased region" description="Basic and acidic residues" evidence="1">
    <location>
        <begin position="8"/>
        <end position="18"/>
    </location>
</feature>
<proteinExistence type="predicted"/>
<dbReference type="RefSeq" id="WP_077448168.1">
    <property type="nucleotide sequence ID" value="NZ_FUGD01000061.1"/>
</dbReference>
<protein>
    <submittedName>
        <fullName evidence="2">Uncharacterized protein</fullName>
    </submittedName>
</protein>
<organism evidence="2 3">
    <name type="scientific">Psychrobacter pasteurii</name>
    <dbReference type="NCBI Taxonomy" id="1945520"/>
    <lineage>
        <taxon>Bacteria</taxon>
        <taxon>Pseudomonadati</taxon>
        <taxon>Pseudomonadota</taxon>
        <taxon>Gammaproteobacteria</taxon>
        <taxon>Moraxellales</taxon>
        <taxon>Moraxellaceae</taxon>
        <taxon>Psychrobacter</taxon>
    </lineage>
</organism>
<keyword evidence="3" id="KW-1185">Reference proteome</keyword>
<sequence>MSNDMPDDNNHKDNRLDLEIESSSADNVDKHLQSLENSGRVAQQRQLSPEEQLFTEEELARLVNPDKLKALMNNGDDFLGYLTGEIDKFED</sequence>
<evidence type="ECO:0000256" key="1">
    <source>
        <dbReference type="SAM" id="MobiDB-lite"/>
    </source>
</evidence>
<gene>
    <name evidence="2" type="ORF">A1019T_00737</name>
</gene>
<feature type="region of interest" description="Disordered" evidence="1">
    <location>
        <begin position="1"/>
        <end position="52"/>
    </location>
</feature>
<evidence type="ECO:0000313" key="3">
    <source>
        <dbReference type="Proteomes" id="UP000188169"/>
    </source>
</evidence>
<name>A0A1R4EE64_9GAMM</name>
<evidence type="ECO:0000313" key="2">
    <source>
        <dbReference type="EMBL" id="SJM36770.1"/>
    </source>
</evidence>
<dbReference type="AlphaFoldDB" id="A0A1R4EE64"/>
<reference evidence="3" key="1">
    <citation type="submission" date="2017-02" db="EMBL/GenBank/DDBJ databases">
        <authorList>
            <person name="Mornico D."/>
        </authorList>
    </citation>
    <scope>NUCLEOTIDE SEQUENCE [LARGE SCALE GENOMIC DNA]</scope>
</reference>
<feature type="compositionally biased region" description="Polar residues" evidence="1">
    <location>
        <begin position="34"/>
        <end position="49"/>
    </location>
</feature>
<dbReference type="EMBL" id="FUGD01000061">
    <property type="protein sequence ID" value="SJM36770.1"/>
    <property type="molecule type" value="Genomic_DNA"/>
</dbReference>
<dbReference type="Proteomes" id="UP000188169">
    <property type="component" value="Unassembled WGS sequence"/>
</dbReference>